<name>D2SAQ6_GEOOG</name>
<dbReference type="KEGG" id="gob:Gobs_1239"/>
<protein>
    <submittedName>
        <fullName evidence="3">Monooxygenase FAD-binding protein</fullName>
    </submittedName>
</protein>
<evidence type="ECO:0000259" key="2">
    <source>
        <dbReference type="Pfam" id="PF01494"/>
    </source>
</evidence>
<evidence type="ECO:0000313" key="4">
    <source>
        <dbReference type="Proteomes" id="UP000001382"/>
    </source>
</evidence>
<dbReference type="STRING" id="526225.Gobs_1239"/>
<evidence type="ECO:0000313" key="3">
    <source>
        <dbReference type="EMBL" id="ADB73985.1"/>
    </source>
</evidence>
<dbReference type="Gene3D" id="3.50.50.60">
    <property type="entry name" value="FAD/NAD(P)-binding domain"/>
    <property type="match status" value="1"/>
</dbReference>
<proteinExistence type="predicted"/>
<dbReference type="InterPro" id="IPR002938">
    <property type="entry name" value="FAD-bd"/>
</dbReference>
<gene>
    <name evidence="3" type="ordered locus">Gobs_1239</name>
</gene>
<dbReference type="InterPro" id="IPR036188">
    <property type="entry name" value="FAD/NAD-bd_sf"/>
</dbReference>
<reference evidence="4" key="2">
    <citation type="submission" date="2010-01" db="EMBL/GenBank/DDBJ databases">
        <title>The complete genome of Geodermatophilus obscurus DSM 43160.</title>
        <authorList>
            <consortium name="US DOE Joint Genome Institute (JGI-PGF)"/>
            <person name="Lucas S."/>
            <person name="Copeland A."/>
            <person name="Lapidus A."/>
            <person name="Glavina del Rio T."/>
            <person name="Dalin E."/>
            <person name="Tice H."/>
            <person name="Bruce D."/>
            <person name="Goodwin L."/>
            <person name="Pitluck S."/>
            <person name="Kyrpides N."/>
            <person name="Mavromatis K."/>
            <person name="Ivanova N."/>
            <person name="Munk A.C."/>
            <person name="Brettin T."/>
            <person name="Detter J.C."/>
            <person name="Han C."/>
            <person name="Larimer F."/>
            <person name="Land M."/>
            <person name="Hauser L."/>
            <person name="Markowitz V."/>
            <person name="Cheng J.-F."/>
            <person name="Hugenholtz P."/>
            <person name="Woyke T."/>
            <person name="Wu D."/>
            <person name="Jando M."/>
            <person name="Schneider S."/>
            <person name="Klenk H.-P."/>
            <person name="Eisen J.A."/>
        </authorList>
    </citation>
    <scope>NUCLEOTIDE SEQUENCE [LARGE SCALE GENOMIC DNA]</scope>
    <source>
        <strain evidence="4">ATCC 25078 / DSM 43160 / JCM 3152 / KCC A-0152 / KCTC 9177 / NBRC 13315 / NRRL B-3577 / G-20</strain>
    </source>
</reference>
<dbReference type="EMBL" id="CP001867">
    <property type="protein sequence ID" value="ADB73985.1"/>
    <property type="molecule type" value="Genomic_DNA"/>
</dbReference>
<dbReference type="HOGENOM" id="CLU_028028_2_0_11"/>
<dbReference type="AlphaFoldDB" id="D2SAQ6"/>
<reference evidence="3 4" key="1">
    <citation type="journal article" date="2010" name="Stand. Genomic Sci.">
        <title>Complete genome sequence of Geodermatophilus obscurus type strain (G-20).</title>
        <authorList>
            <person name="Ivanova N."/>
            <person name="Sikorski J."/>
            <person name="Jando M."/>
            <person name="Munk C."/>
            <person name="Lapidus A."/>
            <person name="Glavina Del Rio T."/>
            <person name="Copeland A."/>
            <person name="Tice H."/>
            <person name="Cheng J.-F."/>
            <person name="Lucas S."/>
            <person name="Chen F."/>
            <person name="Nolan M."/>
            <person name="Bruce D."/>
            <person name="Goodwin L."/>
            <person name="Pitluck S."/>
            <person name="Mavromatis K."/>
            <person name="Mikhailova N."/>
            <person name="Pati A."/>
            <person name="Chen A."/>
            <person name="Palaniappan K."/>
            <person name="Land M."/>
            <person name="Hauser L."/>
            <person name="Chang Y.-J."/>
            <person name="Jeffries C.D."/>
            <person name="Meincke L."/>
            <person name="Brettin T."/>
            <person name="Detter J.C."/>
            <person name="Detter J.C."/>
            <person name="Rohde M."/>
            <person name="Goeker M."/>
            <person name="Bristow J."/>
            <person name="Eisen J.A."/>
            <person name="Markowitz V."/>
            <person name="Hugenholtz P."/>
            <person name="Kyrpides N.C."/>
            <person name="Klenk H.-P."/>
        </authorList>
    </citation>
    <scope>NUCLEOTIDE SEQUENCE [LARGE SCALE GENOMIC DNA]</scope>
    <source>
        <strain evidence="4">ATCC 25078 / DSM 43160 / JCM 3152 / KCC A-0152 / KCTC 9177 / NBRC 13315 / NRRL B-3577 / G-20</strain>
    </source>
</reference>
<dbReference type="Pfam" id="PF01494">
    <property type="entry name" value="FAD_binding_3"/>
    <property type="match status" value="1"/>
</dbReference>
<dbReference type="SUPFAM" id="SSF51905">
    <property type="entry name" value="FAD/NAD(P)-binding domain"/>
    <property type="match status" value="1"/>
</dbReference>
<accession>D2SAQ6</accession>
<organism evidence="3 4">
    <name type="scientific">Geodermatophilus obscurus (strain ATCC 25078 / DSM 43160 / JCM 3152 / CCUG 61914 / KCC A-0152 / KCTC 9177 / NBRC 13315 / NRRL B-3577 / G-20)</name>
    <dbReference type="NCBI Taxonomy" id="526225"/>
    <lineage>
        <taxon>Bacteria</taxon>
        <taxon>Bacillati</taxon>
        <taxon>Actinomycetota</taxon>
        <taxon>Actinomycetes</taxon>
        <taxon>Geodermatophilales</taxon>
        <taxon>Geodermatophilaceae</taxon>
        <taxon>Geodermatophilus</taxon>
    </lineage>
</organism>
<dbReference type="GO" id="GO:0071949">
    <property type="term" value="F:FAD binding"/>
    <property type="evidence" value="ECO:0007669"/>
    <property type="project" value="InterPro"/>
</dbReference>
<keyword evidence="3" id="KW-0503">Monooxygenase</keyword>
<evidence type="ECO:0000256" key="1">
    <source>
        <dbReference type="SAM" id="MobiDB-lite"/>
    </source>
</evidence>
<feature type="region of interest" description="Disordered" evidence="1">
    <location>
        <begin position="459"/>
        <end position="484"/>
    </location>
</feature>
<feature type="compositionally biased region" description="Low complexity" evidence="1">
    <location>
        <begin position="459"/>
        <end position="474"/>
    </location>
</feature>
<keyword evidence="3" id="KW-0560">Oxidoreductase</keyword>
<dbReference type="PANTHER" id="PTHR43422">
    <property type="entry name" value="THIAMINE THIAZOLE SYNTHASE"/>
    <property type="match status" value="1"/>
</dbReference>
<feature type="compositionally biased region" description="Polar residues" evidence="1">
    <location>
        <begin position="475"/>
        <end position="484"/>
    </location>
</feature>
<dbReference type="OrthoDB" id="9790035at2"/>
<dbReference type="Proteomes" id="UP000001382">
    <property type="component" value="Chromosome"/>
</dbReference>
<feature type="domain" description="FAD-binding" evidence="2">
    <location>
        <begin position="13"/>
        <end position="346"/>
    </location>
</feature>
<dbReference type="GO" id="GO:0004497">
    <property type="term" value="F:monooxygenase activity"/>
    <property type="evidence" value="ECO:0007669"/>
    <property type="project" value="UniProtKB-KW"/>
</dbReference>
<keyword evidence="4" id="KW-1185">Reference proteome</keyword>
<dbReference type="eggNOG" id="COG0654">
    <property type="taxonomic scope" value="Bacteria"/>
</dbReference>
<dbReference type="RefSeq" id="WP_012947426.1">
    <property type="nucleotide sequence ID" value="NC_013757.1"/>
</dbReference>
<dbReference type="PANTHER" id="PTHR43422:SF3">
    <property type="entry name" value="THIAMINE THIAZOLE SYNTHASE"/>
    <property type="match status" value="1"/>
</dbReference>
<sequence>MTQVPVVREPGATHAVVIGASMAGMLAARVLAGHVDRVTVIERDRLPEGAEQRKGVPQGRQIHVLLARGSAVLDRLFPGFSRDLVAAGAVPFRLPGDALILSKAGWVDRRTPGWTMTSASRPLIEETLRRRLLQLPGIAVLDGSEVTELRASDDGRAVRGVSVRRADGGDDSRSIDADLVVDASGRGSRTPHWLADLGYPEPERTQVDSHIAYATRLYRIPDGFAADWRAAMLMPRPPGNPRTGDLMPIEGGRWIVTLMGAARQHPPTDEAGFTAFMRELSDPIIADTVAHAEPVSDIRGHRGTANRLAHYERMPRWPERLVVLGDAVCAFNPVYGQGMTTAAIAAETLDDCLWAQRRRRPAGDLEGMARRFQRLLARRNRDAWMLSTGEDLRYPTTTGTTAGRILRAQHRYFDRVERAAVTDPAVTEVYARVFGMLERPTALFRPRIVAAAIRAGRAPTRPAAPTVGVPAPRTSTEQQQEVRT</sequence>